<organism evidence="3 4">
    <name type="scientific">Montanilutibacter psychrotolerans</name>
    <dbReference type="NCBI Taxonomy" id="1327343"/>
    <lineage>
        <taxon>Bacteria</taxon>
        <taxon>Pseudomonadati</taxon>
        <taxon>Pseudomonadota</taxon>
        <taxon>Gammaproteobacteria</taxon>
        <taxon>Lysobacterales</taxon>
        <taxon>Lysobacteraceae</taxon>
        <taxon>Montanilutibacter</taxon>
    </lineage>
</organism>
<dbReference type="Proteomes" id="UP000267049">
    <property type="component" value="Unassembled WGS sequence"/>
</dbReference>
<gene>
    <name evidence="3" type="ORF">EER27_08800</name>
</gene>
<evidence type="ECO:0000313" key="4">
    <source>
        <dbReference type="Proteomes" id="UP000267049"/>
    </source>
</evidence>
<comment type="caution">
    <text evidence="3">The sequence shown here is derived from an EMBL/GenBank/DDBJ whole genome shotgun (WGS) entry which is preliminary data.</text>
</comment>
<keyword evidence="2" id="KW-0472">Membrane</keyword>
<feature type="region of interest" description="Disordered" evidence="1">
    <location>
        <begin position="69"/>
        <end position="92"/>
    </location>
</feature>
<accession>A0A3M8T1G7</accession>
<evidence type="ECO:0008006" key="5">
    <source>
        <dbReference type="Google" id="ProtNLM"/>
    </source>
</evidence>
<dbReference type="OrthoDB" id="5988656at2"/>
<evidence type="ECO:0000256" key="2">
    <source>
        <dbReference type="SAM" id="Phobius"/>
    </source>
</evidence>
<dbReference type="AlphaFoldDB" id="A0A3M8T1G7"/>
<evidence type="ECO:0000256" key="1">
    <source>
        <dbReference type="SAM" id="MobiDB-lite"/>
    </source>
</evidence>
<sequence length="92" mass="10465">METVLRYAVAVGAVLVLLLPAARGSSATIGWLPLWLLVMPSCAWWALHRFRLPWHRDAEARPVRAHVARRRALPQARRRSRPGSRPEWPKAA</sequence>
<dbReference type="EMBL" id="RIBS01000003">
    <property type="protein sequence ID" value="RNF84572.1"/>
    <property type="molecule type" value="Genomic_DNA"/>
</dbReference>
<feature type="compositionally biased region" description="Basic residues" evidence="1">
    <location>
        <begin position="69"/>
        <end position="82"/>
    </location>
</feature>
<proteinExistence type="predicted"/>
<protein>
    <recommendedName>
        <fullName evidence="5">Transmembrane protein</fullName>
    </recommendedName>
</protein>
<keyword evidence="2" id="KW-1133">Transmembrane helix</keyword>
<keyword evidence="4" id="KW-1185">Reference proteome</keyword>
<name>A0A3M8T1G7_9GAMM</name>
<evidence type="ECO:0000313" key="3">
    <source>
        <dbReference type="EMBL" id="RNF84572.1"/>
    </source>
</evidence>
<feature type="transmembrane region" description="Helical" evidence="2">
    <location>
        <begin position="34"/>
        <end position="52"/>
    </location>
</feature>
<keyword evidence="2" id="KW-0812">Transmembrane</keyword>
<reference evidence="3 4" key="1">
    <citation type="submission" date="2018-11" db="EMBL/GenBank/DDBJ databases">
        <title>Lysobacter cryohumiis sp. nov., isolated from soil in the Tianshan Mountains, Xinjiang, China.</title>
        <authorList>
            <person name="Luo Y."/>
            <person name="Sheng H."/>
        </authorList>
    </citation>
    <scope>NUCLEOTIDE SEQUENCE [LARGE SCALE GENOMIC DNA]</scope>
    <source>
        <strain evidence="3 4">ZS60</strain>
    </source>
</reference>